<dbReference type="InterPro" id="IPR002139">
    <property type="entry name" value="Ribo/fructo_kinase"/>
</dbReference>
<dbReference type="Pfam" id="PF00294">
    <property type="entry name" value="PfkB"/>
    <property type="match status" value="1"/>
</dbReference>
<name>A0A1I4XWZ9_PSUAM</name>
<sequence>MGQLARDLVLRIDGLPEAGSAAAVTGRRELLGGKGANCAVAVAQLGAPVALVAAVGDDAVADDLLVQARDSGVDTSAVVRRRGASTGLIVECLERGGAWRYLEDLPEPVLVRAGDVARAEPVHTADTVVLQAQQPGAALLEAARAARGRGARTVLDGAPDAEHADELLTLVDVLRADPAEAGLLTGEQPEDARPALSAARRLRRRGPGLVVLGAEGAGNVAVWDGGERTEPLAEVDVVDTTGGGDAMTAALTVALRAGHGPGRALRAGTAAAADTVGRVGGRPSLTPAVLDGYEG</sequence>
<evidence type="ECO:0000256" key="3">
    <source>
        <dbReference type="ARBA" id="ARBA00022777"/>
    </source>
</evidence>
<dbReference type="GO" id="GO:0016301">
    <property type="term" value="F:kinase activity"/>
    <property type="evidence" value="ECO:0007669"/>
    <property type="project" value="UniProtKB-KW"/>
</dbReference>
<gene>
    <name evidence="6" type="ORF">SAMN05216207_101240</name>
</gene>
<dbReference type="EMBL" id="FOUY01000012">
    <property type="protein sequence ID" value="SFN30334.1"/>
    <property type="molecule type" value="Genomic_DNA"/>
</dbReference>
<dbReference type="AlphaFoldDB" id="A0A1I4XWZ9"/>
<evidence type="ECO:0000256" key="4">
    <source>
        <dbReference type="RuleBase" id="RU003704"/>
    </source>
</evidence>
<organism evidence="6 7">
    <name type="scientific">Pseudonocardia ammonioxydans</name>
    <dbReference type="NCBI Taxonomy" id="260086"/>
    <lineage>
        <taxon>Bacteria</taxon>
        <taxon>Bacillati</taxon>
        <taxon>Actinomycetota</taxon>
        <taxon>Actinomycetes</taxon>
        <taxon>Pseudonocardiales</taxon>
        <taxon>Pseudonocardiaceae</taxon>
        <taxon>Pseudonocardia</taxon>
    </lineage>
</organism>
<dbReference type="PROSITE" id="PS00583">
    <property type="entry name" value="PFKB_KINASES_1"/>
    <property type="match status" value="1"/>
</dbReference>
<evidence type="ECO:0000259" key="5">
    <source>
        <dbReference type="Pfam" id="PF00294"/>
    </source>
</evidence>
<dbReference type="PANTHER" id="PTHR10584">
    <property type="entry name" value="SUGAR KINASE"/>
    <property type="match status" value="1"/>
</dbReference>
<dbReference type="PRINTS" id="PR00990">
    <property type="entry name" value="RIBOKINASE"/>
</dbReference>
<feature type="domain" description="Carbohydrate kinase PfkB" evidence="5">
    <location>
        <begin position="2"/>
        <end position="284"/>
    </location>
</feature>
<evidence type="ECO:0000256" key="1">
    <source>
        <dbReference type="ARBA" id="ARBA00010688"/>
    </source>
</evidence>
<dbReference type="Proteomes" id="UP000199614">
    <property type="component" value="Unassembled WGS sequence"/>
</dbReference>
<comment type="similarity">
    <text evidence="1 4">Belongs to the carbohydrate kinase PfkB family.</text>
</comment>
<dbReference type="Gene3D" id="3.40.1190.20">
    <property type="match status" value="1"/>
</dbReference>
<dbReference type="InterPro" id="IPR002173">
    <property type="entry name" value="Carboh/pur_kinase_PfkB_CS"/>
</dbReference>
<dbReference type="PROSITE" id="PS00584">
    <property type="entry name" value="PFKB_KINASES_2"/>
    <property type="match status" value="1"/>
</dbReference>
<evidence type="ECO:0000313" key="7">
    <source>
        <dbReference type="Proteomes" id="UP000199614"/>
    </source>
</evidence>
<evidence type="ECO:0000256" key="2">
    <source>
        <dbReference type="ARBA" id="ARBA00022679"/>
    </source>
</evidence>
<dbReference type="InterPro" id="IPR029056">
    <property type="entry name" value="Ribokinase-like"/>
</dbReference>
<protein>
    <submittedName>
        <fullName evidence="6">Ribokinase</fullName>
    </submittedName>
</protein>
<dbReference type="GO" id="GO:0005829">
    <property type="term" value="C:cytosol"/>
    <property type="evidence" value="ECO:0007669"/>
    <property type="project" value="TreeGrafter"/>
</dbReference>
<dbReference type="PANTHER" id="PTHR10584:SF157">
    <property type="entry name" value="SULFOFRUCTOSE KINASE"/>
    <property type="match status" value="1"/>
</dbReference>
<dbReference type="GO" id="GO:0006796">
    <property type="term" value="P:phosphate-containing compound metabolic process"/>
    <property type="evidence" value="ECO:0007669"/>
    <property type="project" value="UniProtKB-ARBA"/>
</dbReference>
<dbReference type="InterPro" id="IPR011611">
    <property type="entry name" value="PfkB_dom"/>
</dbReference>
<dbReference type="STRING" id="260086.SAMN05216207_101240"/>
<evidence type="ECO:0000313" key="6">
    <source>
        <dbReference type="EMBL" id="SFN30334.1"/>
    </source>
</evidence>
<reference evidence="6 7" key="1">
    <citation type="submission" date="2016-10" db="EMBL/GenBank/DDBJ databases">
        <authorList>
            <person name="de Groot N.N."/>
        </authorList>
    </citation>
    <scope>NUCLEOTIDE SEQUENCE [LARGE SCALE GENOMIC DNA]</scope>
    <source>
        <strain evidence="6 7">CGMCC 4.1877</strain>
    </source>
</reference>
<keyword evidence="2 4" id="KW-0808">Transferase</keyword>
<accession>A0A1I4XWZ9</accession>
<keyword evidence="7" id="KW-1185">Reference proteome</keyword>
<proteinExistence type="inferred from homology"/>
<keyword evidence="3 4" id="KW-0418">Kinase</keyword>
<dbReference type="SUPFAM" id="SSF53613">
    <property type="entry name" value="Ribokinase-like"/>
    <property type="match status" value="1"/>
</dbReference>